<evidence type="ECO:0000256" key="4">
    <source>
        <dbReference type="ARBA" id="ARBA00022989"/>
    </source>
</evidence>
<sequence length="361" mass="39539">MSVRFRVEPRHWLILAALAIAAYACYLLVAPYLGAILLGFIVSLLFLPVHKRIEAKLPKHPNLSALLSCILLTVIILIPLLFMLISVIEQGVSSATHAYQWLTHGGAKELLEHPWVQSALALANKWLPFDSIEPQEILQKATAALTELSTRLVGLSTALLGNITGFFVNFSLMLFVLFFFLRDNEQIIASLRHVIPLSRSQEDKILDEVEKVAKSAVLGSFLTALAQGFAGGIAMAIVGLPGLFLGSMMAFASFIPVVGTALIWVPAALYLALTGDWGWGLFLCAWGILVVGSIDNFLRPILMQGSAGMSTLLIFFSLLGGLQLFGLIGLIYGPIIFAVTLVLFRLYEEEFHEFLQQQDQA</sequence>
<dbReference type="Pfam" id="PF01594">
    <property type="entry name" value="AI-2E_transport"/>
    <property type="match status" value="1"/>
</dbReference>
<organism evidence="6 7">
    <name type="scientific">Shewanella algae</name>
    <dbReference type="NCBI Taxonomy" id="38313"/>
    <lineage>
        <taxon>Bacteria</taxon>
        <taxon>Pseudomonadati</taxon>
        <taxon>Pseudomonadota</taxon>
        <taxon>Gammaproteobacteria</taxon>
        <taxon>Alteromonadales</taxon>
        <taxon>Shewanellaceae</taxon>
        <taxon>Shewanella</taxon>
    </lineage>
</organism>
<evidence type="ECO:0000256" key="3">
    <source>
        <dbReference type="ARBA" id="ARBA00022692"/>
    </source>
</evidence>
<dbReference type="GO" id="GO:0016020">
    <property type="term" value="C:membrane"/>
    <property type="evidence" value="ECO:0007669"/>
    <property type="project" value="UniProtKB-SubCell"/>
</dbReference>
<accession>A0A2T3GX82</accession>
<proteinExistence type="inferred from homology"/>
<evidence type="ECO:0000256" key="5">
    <source>
        <dbReference type="ARBA" id="ARBA00023136"/>
    </source>
</evidence>
<evidence type="ECO:0000256" key="2">
    <source>
        <dbReference type="ARBA" id="ARBA00009773"/>
    </source>
</evidence>
<dbReference type="GeneID" id="93809619"/>
<evidence type="ECO:0000256" key="1">
    <source>
        <dbReference type="ARBA" id="ARBA00004141"/>
    </source>
</evidence>
<accession>A0A380BK88</accession>
<keyword evidence="7" id="KW-1185">Reference proteome</keyword>
<comment type="similarity">
    <text evidence="2">Belongs to the autoinducer-2 exporter (AI-2E) (TC 2.A.86) family.</text>
</comment>
<dbReference type="Proteomes" id="UP000254069">
    <property type="component" value="Unassembled WGS sequence"/>
</dbReference>
<keyword evidence="4" id="KW-1133">Transmembrane helix</keyword>
<dbReference type="KEGG" id="salg:BS332_19965"/>
<dbReference type="EMBL" id="UGYO01000002">
    <property type="protein sequence ID" value="SUJ02692.1"/>
    <property type="molecule type" value="Genomic_DNA"/>
</dbReference>
<dbReference type="AlphaFoldDB" id="A0A2T3GX82"/>
<keyword evidence="3" id="KW-0812">Transmembrane</keyword>
<dbReference type="RefSeq" id="WP_028781669.1">
    <property type="nucleotide sequence ID" value="NZ_AP024609.1"/>
</dbReference>
<evidence type="ECO:0000313" key="7">
    <source>
        <dbReference type="Proteomes" id="UP000254069"/>
    </source>
</evidence>
<dbReference type="InterPro" id="IPR002549">
    <property type="entry name" value="AI-2E-like"/>
</dbReference>
<reference evidence="6 7" key="1">
    <citation type="submission" date="2018-06" db="EMBL/GenBank/DDBJ databases">
        <authorList>
            <consortium name="Pathogen Informatics"/>
            <person name="Doyle S."/>
        </authorList>
    </citation>
    <scope>NUCLEOTIDE SEQUENCE [LARGE SCALE GENOMIC DNA]</scope>
    <source>
        <strain evidence="6 7">NCTC10738</strain>
    </source>
</reference>
<name>A0A2T3GX82_9GAMM</name>
<gene>
    <name evidence="6" type="primary">ydiK</name>
    <name evidence="6" type="ORF">NCTC10738_03520</name>
</gene>
<dbReference type="PANTHER" id="PTHR21716">
    <property type="entry name" value="TRANSMEMBRANE PROTEIN"/>
    <property type="match status" value="1"/>
</dbReference>
<dbReference type="PROSITE" id="PS51257">
    <property type="entry name" value="PROKAR_LIPOPROTEIN"/>
    <property type="match status" value="1"/>
</dbReference>
<evidence type="ECO:0000313" key="6">
    <source>
        <dbReference type="EMBL" id="SUJ02692.1"/>
    </source>
</evidence>
<dbReference type="PANTHER" id="PTHR21716:SF4">
    <property type="entry name" value="TRANSMEMBRANE PROTEIN 245"/>
    <property type="match status" value="1"/>
</dbReference>
<comment type="subcellular location">
    <subcellularLocation>
        <location evidence="1">Membrane</location>
        <topology evidence="1">Multi-pass membrane protein</topology>
    </subcellularLocation>
</comment>
<keyword evidence="5" id="KW-0472">Membrane</keyword>
<protein>
    <submittedName>
        <fullName evidence="6">Putative inner membrane protein</fullName>
    </submittedName>
</protein>